<organism evidence="1 2">
    <name type="scientific">Ganoderma sinense ZZ0214-1</name>
    <dbReference type="NCBI Taxonomy" id="1077348"/>
    <lineage>
        <taxon>Eukaryota</taxon>
        <taxon>Fungi</taxon>
        <taxon>Dikarya</taxon>
        <taxon>Basidiomycota</taxon>
        <taxon>Agaricomycotina</taxon>
        <taxon>Agaricomycetes</taxon>
        <taxon>Polyporales</taxon>
        <taxon>Polyporaceae</taxon>
        <taxon>Ganoderma</taxon>
    </lineage>
</organism>
<protein>
    <recommendedName>
        <fullName evidence="3">F-box domain-containing protein</fullName>
    </recommendedName>
</protein>
<dbReference type="Proteomes" id="UP000230002">
    <property type="component" value="Unassembled WGS sequence"/>
</dbReference>
<sequence>MQMTEPGPAPSTFNLLQLPDDVQLSMLLAFDIRELIICKSRSSTLIPSPTKMCRSLAGLIDGDISIRYKIELARSGRIDGTPSVAVMVIDRLTSLREHSAKFHAGNHPLKHLRGRPFGSLGALSSNGYVTMVSAGMVHLCRPAATFSGVGEHKVTRSMWELQLEGFDTSDCAVDVAQDLLVYSRKDLNTMCVHLFDTLFALTVIEPS</sequence>
<evidence type="ECO:0000313" key="1">
    <source>
        <dbReference type="EMBL" id="PIL33884.1"/>
    </source>
</evidence>
<reference evidence="1 2" key="1">
    <citation type="journal article" date="2015" name="Sci. Rep.">
        <title>Chromosome-level genome map provides insights into diverse defense mechanisms in the medicinal fungus Ganoderma sinense.</title>
        <authorList>
            <person name="Zhu Y."/>
            <person name="Xu J."/>
            <person name="Sun C."/>
            <person name="Zhou S."/>
            <person name="Xu H."/>
            <person name="Nelson D.R."/>
            <person name="Qian J."/>
            <person name="Song J."/>
            <person name="Luo H."/>
            <person name="Xiang L."/>
            <person name="Li Y."/>
            <person name="Xu Z."/>
            <person name="Ji A."/>
            <person name="Wang L."/>
            <person name="Lu S."/>
            <person name="Hayward A."/>
            <person name="Sun W."/>
            <person name="Li X."/>
            <person name="Schwartz D.C."/>
            <person name="Wang Y."/>
            <person name="Chen S."/>
        </authorList>
    </citation>
    <scope>NUCLEOTIDE SEQUENCE [LARGE SCALE GENOMIC DNA]</scope>
    <source>
        <strain evidence="1 2">ZZ0214-1</strain>
    </source>
</reference>
<comment type="caution">
    <text evidence="1">The sequence shown here is derived from an EMBL/GenBank/DDBJ whole genome shotgun (WGS) entry which is preliminary data.</text>
</comment>
<name>A0A2G8SJC6_9APHY</name>
<gene>
    <name evidence="1" type="ORF">GSI_03590</name>
</gene>
<accession>A0A2G8SJC6</accession>
<evidence type="ECO:0000313" key="2">
    <source>
        <dbReference type="Proteomes" id="UP000230002"/>
    </source>
</evidence>
<proteinExistence type="predicted"/>
<dbReference type="OrthoDB" id="2747824at2759"/>
<dbReference type="EMBL" id="AYKW01000006">
    <property type="protein sequence ID" value="PIL33884.1"/>
    <property type="molecule type" value="Genomic_DNA"/>
</dbReference>
<keyword evidence="2" id="KW-1185">Reference proteome</keyword>
<evidence type="ECO:0008006" key="3">
    <source>
        <dbReference type="Google" id="ProtNLM"/>
    </source>
</evidence>
<dbReference type="AlphaFoldDB" id="A0A2G8SJC6"/>